<dbReference type="SUPFAM" id="SSF63380">
    <property type="entry name" value="Riboflavin synthase domain-like"/>
    <property type="match status" value="1"/>
</dbReference>
<comment type="similarity">
    <text evidence="2">Belongs to the ferric reductase (FRE) family.</text>
</comment>
<dbReference type="InterPro" id="IPR013112">
    <property type="entry name" value="FAD-bd_8"/>
</dbReference>
<keyword evidence="17" id="KW-1185">Reference proteome</keyword>
<keyword evidence="8 14" id="KW-1133">Transmembrane helix</keyword>
<dbReference type="InterPro" id="IPR039261">
    <property type="entry name" value="FNR_nucleotide-bd"/>
</dbReference>
<evidence type="ECO:0000256" key="7">
    <source>
        <dbReference type="ARBA" id="ARBA00022982"/>
    </source>
</evidence>
<keyword evidence="4" id="KW-0813">Transport</keyword>
<accession>A0ABR4JAY5</accession>
<reference evidence="16 17" key="1">
    <citation type="submission" date="2024-07" db="EMBL/GenBank/DDBJ databases">
        <title>Section-level genome sequencing and comparative genomics of Aspergillus sections Usti and Cavernicolus.</title>
        <authorList>
            <consortium name="Lawrence Berkeley National Laboratory"/>
            <person name="Nybo J.L."/>
            <person name="Vesth T.C."/>
            <person name="Theobald S."/>
            <person name="Frisvad J.C."/>
            <person name="Larsen T.O."/>
            <person name="Kjaerboelling I."/>
            <person name="Rothschild-Mancinelli K."/>
            <person name="Lyhne E.K."/>
            <person name="Kogle M.E."/>
            <person name="Barry K."/>
            <person name="Clum A."/>
            <person name="Na H."/>
            <person name="Ledsgaard L."/>
            <person name="Lin J."/>
            <person name="Lipzen A."/>
            <person name="Kuo A."/>
            <person name="Riley R."/>
            <person name="Mondo S."/>
            <person name="Labutti K."/>
            <person name="Haridas S."/>
            <person name="Pangalinan J."/>
            <person name="Salamov A.A."/>
            <person name="Simmons B.A."/>
            <person name="Magnuson J.K."/>
            <person name="Chen J."/>
            <person name="Drula E."/>
            <person name="Henrissat B."/>
            <person name="Wiebenga A."/>
            <person name="Lubbers R.J."/>
            <person name="Gomes A.C."/>
            <person name="Makela M.R."/>
            <person name="Stajich J."/>
            <person name="Grigoriev I.V."/>
            <person name="Mortensen U.H."/>
            <person name="De Vries R.P."/>
            <person name="Baker S.E."/>
            <person name="Andersen M.R."/>
        </authorList>
    </citation>
    <scope>NUCLEOTIDE SEQUENCE [LARGE SCALE GENOMIC DNA]</scope>
    <source>
        <strain evidence="16 17">CBS 123904</strain>
    </source>
</reference>
<dbReference type="SUPFAM" id="SSF52343">
    <property type="entry name" value="Ferredoxin reductase-like, C-terminal NADP-linked domain"/>
    <property type="match status" value="1"/>
</dbReference>
<feature type="compositionally biased region" description="Basic and acidic residues" evidence="13">
    <location>
        <begin position="489"/>
        <end position="504"/>
    </location>
</feature>
<dbReference type="SFLD" id="SFLDS00052">
    <property type="entry name" value="Ferric_Reductase_Domain"/>
    <property type="match status" value="1"/>
</dbReference>
<proteinExistence type="inferred from homology"/>
<evidence type="ECO:0000256" key="10">
    <source>
        <dbReference type="ARBA" id="ARBA00023065"/>
    </source>
</evidence>
<dbReference type="PANTHER" id="PTHR32361">
    <property type="entry name" value="FERRIC/CUPRIC REDUCTASE TRANSMEMBRANE COMPONENT"/>
    <property type="match status" value="1"/>
</dbReference>
<sequence length="608" mass="68125">MVLHGRHGHESDPQELYYQQIDTDLAHYALLALGCFAALLLVWRTAACVSCYLRQVACLTNDRQQYFVPASRWLALARQHFLYAPLFRTRHNREFQLSRAVNMGTLPSRNHACILVAILAMNAAMCTVNVPYKTDSAASVIRNRTGTMATVNLIPLVLMAGRNNPLISLLRVPYDTFNLLHRWLARIVVLEALAHVLAWCIPKAQIGGWDAIQSAFNNSSFIRSGLIAACAFTFLLIHSPSPIRHAFYETFLHLHIAVVAASFVFLWIHLNGRPAQHFLLAAIILWAVERSVRIMTILYRNCSRTPTTATIEALPDDLVKIALHLPRPWTVTPGQHIYLYIPAIALWTSHPFSVCWSDYDEKNPTNTSENDKTITTSSTIHLLLRRRTGFTDTLSRRVRKNMNQQLLSVRAIVEGPYGGTHSLDSYGTVLLFAGGVGITHHLLYLRRLARGMADGTVAARRVTLVWAVRSLEYLAWAEEWIGRILGNGKGKEQEEEKGEEKGEVQEEEVHDASRTATALRILVYVTGSYDADDAIRISSRLTADDGRIQVFGGRPSFDTLLGLEIGNQIGAMGVLCCGNGCFSDDVRKVCRDAQSKSHIDFFEESFTW</sequence>
<keyword evidence="6 14" id="KW-0812">Transmembrane</keyword>
<protein>
    <recommendedName>
        <fullName evidence="3">ferric-chelate reductase (NADPH)</fullName>
        <ecNumber evidence="3">1.16.1.9</ecNumber>
    </recommendedName>
</protein>
<feature type="region of interest" description="Disordered" evidence="13">
    <location>
        <begin position="488"/>
        <end position="511"/>
    </location>
</feature>
<keyword evidence="5" id="KW-1003">Cell membrane</keyword>
<dbReference type="SFLD" id="SFLDG01168">
    <property type="entry name" value="Ferric_reductase_subgroup_(FRE"/>
    <property type="match status" value="1"/>
</dbReference>
<keyword evidence="10" id="KW-0406">Ion transport</keyword>
<feature type="domain" description="FAD-binding FR-type" evidence="15">
    <location>
        <begin position="301"/>
        <end position="423"/>
    </location>
</feature>
<feature type="transmembrane region" description="Helical" evidence="14">
    <location>
        <begin position="183"/>
        <end position="201"/>
    </location>
</feature>
<dbReference type="EC" id="1.16.1.9" evidence="3"/>
<feature type="transmembrane region" description="Helical" evidence="14">
    <location>
        <begin position="221"/>
        <end position="239"/>
    </location>
</feature>
<evidence type="ECO:0000259" key="15">
    <source>
        <dbReference type="PROSITE" id="PS51384"/>
    </source>
</evidence>
<evidence type="ECO:0000256" key="2">
    <source>
        <dbReference type="ARBA" id="ARBA00006278"/>
    </source>
</evidence>
<comment type="catalytic activity">
    <reaction evidence="12">
        <text>2 a Fe(II)-siderophore + NADP(+) + H(+) = 2 a Fe(III)-siderophore + NADPH</text>
        <dbReference type="Rhea" id="RHEA:28795"/>
        <dbReference type="Rhea" id="RHEA-COMP:11342"/>
        <dbReference type="Rhea" id="RHEA-COMP:11344"/>
        <dbReference type="ChEBI" id="CHEBI:15378"/>
        <dbReference type="ChEBI" id="CHEBI:29033"/>
        <dbReference type="ChEBI" id="CHEBI:29034"/>
        <dbReference type="ChEBI" id="CHEBI:57783"/>
        <dbReference type="ChEBI" id="CHEBI:58349"/>
        <dbReference type="EC" id="1.16.1.9"/>
    </reaction>
</comment>
<dbReference type="InterPro" id="IPR013121">
    <property type="entry name" value="Fe_red_NAD-bd_6"/>
</dbReference>
<evidence type="ECO:0000313" key="17">
    <source>
        <dbReference type="Proteomes" id="UP001610446"/>
    </source>
</evidence>
<evidence type="ECO:0000256" key="4">
    <source>
        <dbReference type="ARBA" id="ARBA00022448"/>
    </source>
</evidence>
<evidence type="ECO:0000256" key="13">
    <source>
        <dbReference type="SAM" id="MobiDB-lite"/>
    </source>
</evidence>
<evidence type="ECO:0000313" key="16">
    <source>
        <dbReference type="EMBL" id="KAL2837110.1"/>
    </source>
</evidence>
<evidence type="ECO:0000256" key="3">
    <source>
        <dbReference type="ARBA" id="ARBA00012668"/>
    </source>
</evidence>
<comment type="subcellular location">
    <subcellularLocation>
        <location evidence="1">Cell membrane</location>
        <topology evidence="1">Multi-pass membrane protein</topology>
    </subcellularLocation>
</comment>
<dbReference type="PANTHER" id="PTHR32361:SF24">
    <property type="entry name" value="REDUCTASE, PUTATIVE (AFU_ORTHOLOGUE AFUA_3G10820)-RELATED"/>
    <property type="match status" value="1"/>
</dbReference>
<comment type="caution">
    <text evidence="16">The sequence shown here is derived from an EMBL/GenBank/DDBJ whole genome shotgun (WGS) entry which is preliminary data.</text>
</comment>
<evidence type="ECO:0000256" key="12">
    <source>
        <dbReference type="ARBA" id="ARBA00048483"/>
    </source>
</evidence>
<dbReference type="Gene3D" id="3.40.50.80">
    <property type="entry name" value="Nucleotide-binding domain of ferredoxin-NADP reductase (FNR) module"/>
    <property type="match status" value="1"/>
</dbReference>
<evidence type="ECO:0000256" key="14">
    <source>
        <dbReference type="SAM" id="Phobius"/>
    </source>
</evidence>
<dbReference type="Pfam" id="PF08022">
    <property type="entry name" value="FAD_binding_8"/>
    <property type="match status" value="1"/>
</dbReference>
<keyword evidence="11 14" id="KW-0472">Membrane</keyword>
<dbReference type="Proteomes" id="UP001610446">
    <property type="component" value="Unassembled WGS sequence"/>
</dbReference>
<dbReference type="InterPro" id="IPR013130">
    <property type="entry name" value="Fe3_Rdtase_TM_dom"/>
</dbReference>
<evidence type="ECO:0000256" key="5">
    <source>
        <dbReference type="ARBA" id="ARBA00022475"/>
    </source>
</evidence>
<dbReference type="CDD" id="cd06186">
    <property type="entry name" value="NOX_Duox_like_FAD_NADP"/>
    <property type="match status" value="1"/>
</dbReference>
<dbReference type="Pfam" id="PF08030">
    <property type="entry name" value="NAD_binding_6"/>
    <property type="match status" value="1"/>
</dbReference>
<dbReference type="InterPro" id="IPR017938">
    <property type="entry name" value="Riboflavin_synthase-like_b-brl"/>
</dbReference>
<dbReference type="InterPro" id="IPR051410">
    <property type="entry name" value="Ferric/Cupric_Reductase"/>
</dbReference>
<keyword evidence="7" id="KW-0249">Electron transport</keyword>
<dbReference type="EMBL" id="JBFXLU010000166">
    <property type="protein sequence ID" value="KAL2837110.1"/>
    <property type="molecule type" value="Genomic_DNA"/>
</dbReference>
<dbReference type="InterPro" id="IPR017927">
    <property type="entry name" value="FAD-bd_FR_type"/>
</dbReference>
<gene>
    <name evidence="16" type="ORF">BJY01DRAFT_237999</name>
</gene>
<organism evidence="16 17">
    <name type="scientific">Aspergillus pseudoustus</name>
    <dbReference type="NCBI Taxonomy" id="1810923"/>
    <lineage>
        <taxon>Eukaryota</taxon>
        <taxon>Fungi</taxon>
        <taxon>Dikarya</taxon>
        <taxon>Ascomycota</taxon>
        <taxon>Pezizomycotina</taxon>
        <taxon>Eurotiomycetes</taxon>
        <taxon>Eurotiomycetidae</taxon>
        <taxon>Eurotiales</taxon>
        <taxon>Aspergillaceae</taxon>
        <taxon>Aspergillus</taxon>
        <taxon>Aspergillus subgen. Nidulantes</taxon>
    </lineage>
</organism>
<feature type="transmembrane region" description="Helical" evidence="14">
    <location>
        <begin position="25"/>
        <end position="43"/>
    </location>
</feature>
<evidence type="ECO:0000256" key="6">
    <source>
        <dbReference type="ARBA" id="ARBA00022692"/>
    </source>
</evidence>
<evidence type="ECO:0000256" key="8">
    <source>
        <dbReference type="ARBA" id="ARBA00022989"/>
    </source>
</evidence>
<evidence type="ECO:0000256" key="9">
    <source>
        <dbReference type="ARBA" id="ARBA00023002"/>
    </source>
</evidence>
<feature type="transmembrane region" description="Helical" evidence="14">
    <location>
        <begin position="251"/>
        <end position="270"/>
    </location>
</feature>
<dbReference type="PROSITE" id="PS51384">
    <property type="entry name" value="FAD_FR"/>
    <property type="match status" value="1"/>
</dbReference>
<name>A0ABR4JAY5_9EURO</name>
<evidence type="ECO:0000256" key="11">
    <source>
        <dbReference type="ARBA" id="ARBA00023136"/>
    </source>
</evidence>
<keyword evidence="9" id="KW-0560">Oxidoreductase</keyword>
<evidence type="ECO:0000256" key="1">
    <source>
        <dbReference type="ARBA" id="ARBA00004651"/>
    </source>
</evidence>
<dbReference type="Pfam" id="PF01794">
    <property type="entry name" value="Ferric_reduct"/>
    <property type="match status" value="1"/>
</dbReference>
<dbReference type="PROSITE" id="PS51257">
    <property type="entry name" value="PROKAR_LIPOPROTEIN"/>
    <property type="match status" value="1"/>
</dbReference>